<dbReference type="SUPFAM" id="SSF63829">
    <property type="entry name" value="Calcium-dependent phosphotriesterase"/>
    <property type="match status" value="1"/>
</dbReference>
<dbReference type="Proteomes" id="UP000245942">
    <property type="component" value="Unassembled WGS sequence"/>
</dbReference>
<feature type="binding site" evidence="6">
    <location>
        <position position="261"/>
    </location>
    <ligand>
        <name>Ca(2+)</name>
        <dbReference type="ChEBI" id="CHEBI:29108"/>
        <label>1</label>
        <note>catalytic</note>
    </ligand>
</feature>
<dbReference type="OrthoDB" id="5307922at2759"/>
<dbReference type="InterPro" id="IPR051288">
    <property type="entry name" value="Serum_paraoxonase/arylesterase"/>
</dbReference>
<dbReference type="InterPro" id="IPR011042">
    <property type="entry name" value="6-blade_b-propeller_TolB-like"/>
</dbReference>
<comment type="similarity">
    <text evidence="1">Belongs to the paraoxonase family.</text>
</comment>
<accession>A0A316U809</accession>
<sequence length="420" mass="46568">MATKFLSIAGISTVALLSALYPFVYPKLKTLGYVGRELGELNNQQCRKIPSLRSCEDTWLHEDTGYLYAACGNSIDDRMTWFPCNDHWDALNRPNRDYLAVLDTRSTEGDFESRTRKVRLEGFHGLAGEGSFTSHGFGFWTDPTPGSDLMRVFLVNHRPSLDGLINALILDETTGANSTIEIFETRVGSDVAQHVRTVAHPLIRTPNNVEPTGPDTFYVTNDHHIKRGKKKALDAIFPWTEVVHCDTRGCKVVLDGLTFANGISRGVAPGDEELYYVSATASDKLSILQRQPHDNSVVLQDTVKFPYLTDNLYTTKSGGVYIASFPSLHSLSTHFATPRKAGAHSLIAKLSKNTGGKDAFFGEKYKVEKVFEDDSTSAESPSGITGVAVDESTGKIYLASLLQEFMWECDLYEEPVKMKF</sequence>
<feature type="binding site" evidence="6">
    <location>
        <position position="311"/>
    </location>
    <ligand>
        <name>Ca(2+)</name>
        <dbReference type="ChEBI" id="CHEBI:29108"/>
        <label>1</label>
        <note>catalytic</note>
    </ligand>
</feature>
<protein>
    <submittedName>
        <fullName evidence="7">Calcium-dependent phosphotriesterase</fullName>
    </submittedName>
</protein>
<dbReference type="GO" id="GO:0046872">
    <property type="term" value="F:metal ion binding"/>
    <property type="evidence" value="ECO:0007669"/>
    <property type="project" value="UniProtKB-KW"/>
</dbReference>
<feature type="binding site" evidence="6">
    <location>
        <position position="207"/>
    </location>
    <ligand>
        <name>Ca(2+)</name>
        <dbReference type="ChEBI" id="CHEBI:29108"/>
        <label>1</label>
        <note>catalytic</note>
    </ligand>
</feature>
<proteinExistence type="inferred from homology"/>
<keyword evidence="3" id="KW-1015">Disulfide bond</keyword>
<feature type="binding site" evidence="6">
    <location>
        <position position="208"/>
    </location>
    <ligand>
        <name>Ca(2+)</name>
        <dbReference type="ChEBI" id="CHEBI:29108"/>
        <label>1</label>
        <note>catalytic</note>
    </ligand>
</feature>
<keyword evidence="2" id="KW-0378">Hydrolase</keyword>
<evidence type="ECO:0000313" key="7">
    <source>
        <dbReference type="EMBL" id="PWN20591.1"/>
    </source>
</evidence>
<dbReference type="EMBL" id="KZ819327">
    <property type="protein sequence ID" value="PWN20591.1"/>
    <property type="molecule type" value="Genomic_DNA"/>
</dbReference>
<reference evidence="7 8" key="1">
    <citation type="journal article" date="2018" name="Mol. Biol. Evol.">
        <title>Broad Genomic Sampling Reveals a Smut Pathogenic Ancestry of the Fungal Clade Ustilaginomycotina.</title>
        <authorList>
            <person name="Kijpornyongpan T."/>
            <person name="Mondo S.J."/>
            <person name="Barry K."/>
            <person name="Sandor L."/>
            <person name="Lee J."/>
            <person name="Lipzen A."/>
            <person name="Pangilinan J."/>
            <person name="LaButti K."/>
            <person name="Hainaut M."/>
            <person name="Henrissat B."/>
            <person name="Grigoriev I.V."/>
            <person name="Spatafora J.W."/>
            <person name="Aime M.C."/>
        </authorList>
    </citation>
    <scope>NUCLEOTIDE SEQUENCE [LARGE SCALE GENOMIC DNA]</scope>
    <source>
        <strain evidence="7 8">MCA 4718</strain>
    </source>
</reference>
<dbReference type="InterPro" id="IPR002640">
    <property type="entry name" value="Arylesterase"/>
</dbReference>
<feature type="binding site" evidence="6">
    <location>
        <position position="310"/>
    </location>
    <ligand>
        <name>Ca(2+)</name>
        <dbReference type="ChEBI" id="CHEBI:29108"/>
        <label>1</label>
        <note>catalytic</note>
    </ligand>
</feature>
<dbReference type="Gene3D" id="2.120.10.30">
    <property type="entry name" value="TolB, C-terminal domain"/>
    <property type="match status" value="1"/>
</dbReference>
<name>A0A316U809_9BASI</name>
<comment type="cofactor">
    <cofactor evidence="6">
        <name>Ca(2+)</name>
        <dbReference type="ChEBI" id="CHEBI:29108"/>
    </cofactor>
    <text evidence="6">Binds 2 calcium ions per subunit.</text>
</comment>
<evidence type="ECO:0000256" key="5">
    <source>
        <dbReference type="PIRSR" id="PIRSR602640-1"/>
    </source>
</evidence>
<dbReference type="GO" id="GO:0004064">
    <property type="term" value="F:arylesterase activity"/>
    <property type="evidence" value="ECO:0007669"/>
    <property type="project" value="InterPro"/>
</dbReference>
<feature type="active site" description="Proton acceptor" evidence="5">
    <location>
        <position position="135"/>
    </location>
</feature>
<dbReference type="GeneID" id="37016439"/>
<keyword evidence="8" id="KW-1185">Reference proteome</keyword>
<keyword evidence="6" id="KW-0479">Metal-binding</keyword>
<evidence type="ECO:0000256" key="3">
    <source>
        <dbReference type="ARBA" id="ARBA00023157"/>
    </source>
</evidence>
<evidence type="ECO:0000256" key="4">
    <source>
        <dbReference type="ARBA" id="ARBA00023180"/>
    </source>
</evidence>
<dbReference type="PANTHER" id="PTHR11799:SF12">
    <property type="entry name" value="PARAOXONASE-RELATED"/>
    <property type="match status" value="1"/>
</dbReference>
<keyword evidence="6" id="KW-0106">Calcium</keyword>
<dbReference type="PANTHER" id="PTHR11799">
    <property type="entry name" value="PARAOXONASE"/>
    <property type="match status" value="1"/>
</dbReference>
<evidence type="ECO:0000313" key="8">
    <source>
        <dbReference type="Proteomes" id="UP000245942"/>
    </source>
</evidence>
<gene>
    <name evidence="7" type="ORF">BCV69DRAFT_308286</name>
</gene>
<dbReference type="AlphaFoldDB" id="A0A316U809"/>
<evidence type="ECO:0000256" key="6">
    <source>
        <dbReference type="PIRSR" id="PIRSR602640-2"/>
    </source>
</evidence>
<keyword evidence="4" id="KW-0325">Glycoprotein</keyword>
<evidence type="ECO:0000256" key="1">
    <source>
        <dbReference type="ARBA" id="ARBA00008595"/>
    </source>
</evidence>
<dbReference type="RefSeq" id="XP_025347751.1">
    <property type="nucleotide sequence ID" value="XM_025494705.1"/>
</dbReference>
<feature type="binding site" evidence="6">
    <location>
        <position position="57"/>
    </location>
    <ligand>
        <name>Ca(2+)</name>
        <dbReference type="ChEBI" id="CHEBI:29108"/>
        <label>1</label>
        <note>catalytic</note>
    </ligand>
</feature>
<evidence type="ECO:0000256" key="2">
    <source>
        <dbReference type="ARBA" id="ARBA00022801"/>
    </source>
</evidence>
<organism evidence="7 8">
    <name type="scientific">Pseudomicrostroma glucosiphilum</name>
    <dbReference type="NCBI Taxonomy" id="1684307"/>
    <lineage>
        <taxon>Eukaryota</taxon>
        <taxon>Fungi</taxon>
        <taxon>Dikarya</taxon>
        <taxon>Basidiomycota</taxon>
        <taxon>Ustilaginomycotina</taxon>
        <taxon>Exobasidiomycetes</taxon>
        <taxon>Microstromatales</taxon>
        <taxon>Microstromatales incertae sedis</taxon>
        <taxon>Pseudomicrostroma</taxon>
    </lineage>
</organism>
<dbReference type="Pfam" id="PF01731">
    <property type="entry name" value="Arylesterase"/>
    <property type="match status" value="1"/>
</dbReference>